<organism evidence="4 5">
    <name type="scientific">Multifurca ochricompacta</name>
    <dbReference type="NCBI Taxonomy" id="376703"/>
    <lineage>
        <taxon>Eukaryota</taxon>
        <taxon>Fungi</taxon>
        <taxon>Dikarya</taxon>
        <taxon>Basidiomycota</taxon>
        <taxon>Agaricomycotina</taxon>
        <taxon>Agaricomycetes</taxon>
        <taxon>Russulales</taxon>
        <taxon>Russulaceae</taxon>
        <taxon>Multifurca</taxon>
    </lineage>
</organism>
<evidence type="ECO:0000256" key="1">
    <source>
        <dbReference type="SAM" id="MobiDB-lite"/>
    </source>
</evidence>
<reference evidence="4" key="1">
    <citation type="journal article" date="2022" name="New Phytol.">
        <title>Evolutionary transition to the ectomycorrhizal habit in the genomes of a hyperdiverse lineage of mushroom-forming fungi.</title>
        <authorList>
            <person name="Looney B."/>
            <person name="Miyauchi S."/>
            <person name="Morin E."/>
            <person name="Drula E."/>
            <person name="Courty P.E."/>
            <person name="Kohler A."/>
            <person name="Kuo A."/>
            <person name="LaButti K."/>
            <person name="Pangilinan J."/>
            <person name="Lipzen A."/>
            <person name="Riley R."/>
            <person name="Andreopoulos W."/>
            <person name="He G."/>
            <person name="Johnson J."/>
            <person name="Nolan M."/>
            <person name="Tritt A."/>
            <person name="Barry K.W."/>
            <person name="Grigoriev I.V."/>
            <person name="Nagy L.G."/>
            <person name="Hibbett D."/>
            <person name="Henrissat B."/>
            <person name="Matheny P.B."/>
            <person name="Labbe J."/>
            <person name="Martin F.M."/>
        </authorList>
    </citation>
    <scope>NUCLEOTIDE SEQUENCE</scope>
    <source>
        <strain evidence="4">BPL690</strain>
    </source>
</reference>
<dbReference type="Pfam" id="PF01476">
    <property type="entry name" value="LysM"/>
    <property type="match status" value="1"/>
</dbReference>
<keyword evidence="2" id="KW-1133">Transmembrane helix</keyword>
<dbReference type="Proteomes" id="UP001203297">
    <property type="component" value="Unassembled WGS sequence"/>
</dbReference>
<dbReference type="SMART" id="SM00257">
    <property type="entry name" value="LysM"/>
    <property type="match status" value="1"/>
</dbReference>
<dbReference type="Gene3D" id="3.10.350.10">
    <property type="entry name" value="LysM domain"/>
    <property type="match status" value="1"/>
</dbReference>
<dbReference type="AlphaFoldDB" id="A0AAD4MC70"/>
<evidence type="ECO:0000256" key="2">
    <source>
        <dbReference type="SAM" id="Phobius"/>
    </source>
</evidence>
<feature type="domain" description="LysM" evidence="3">
    <location>
        <begin position="141"/>
        <end position="185"/>
    </location>
</feature>
<proteinExistence type="predicted"/>
<sequence length="209" mass="23147">MGRWSQYDEDDYRLPEGMKRVGYDTDSGKYTFCDKNGHLWEGQEGAQFGEMTQVAVSDDGVVNTHSSDRDDVENGPARGEGYVLLSGGDGTPYPRHSSGNPYRMLFPFFLIIIVVLMLVWRLVVSPGLIPVKYSKCLEGSSRVTIIAGDTCWRIAETHGWELEALKVVNEDLRCERLMPGDQICVPSPLSSSQSSSSLSLSLSESDNNI</sequence>
<gene>
    <name evidence="4" type="ORF">B0F90DRAFT_44400</name>
</gene>
<feature type="region of interest" description="Disordered" evidence="1">
    <location>
        <begin position="187"/>
        <end position="209"/>
    </location>
</feature>
<keyword evidence="2" id="KW-0472">Membrane</keyword>
<dbReference type="EMBL" id="WTXG01000001">
    <property type="protein sequence ID" value="KAI0307661.1"/>
    <property type="molecule type" value="Genomic_DNA"/>
</dbReference>
<dbReference type="CDD" id="cd00118">
    <property type="entry name" value="LysM"/>
    <property type="match status" value="1"/>
</dbReference>
<evidence type="ECO:0000313" key="5">
    <source>
        <dbReference type="Proteomes" id="UP001203297"/>
    </source>
</evidence>
<dbReference type="SUPFAM" id="SSF54106">
    <property type="entry name" value="LysM domain"/>
    <property type="match status" value="1"/>
</dbReference>
<comment type="caution">
    <text evidence="4">The sequence shown here is derived from an EMBL/GenBank/DDBJ whole genome shotgun (WGS) entry which is preliminary data.</text>
</comment>
<feature type="transmembrane region" description="Helical" evidence="2">
    <location>
        <begin position="104"/>
        <end position="123"/>
    </location>
</feature>
<dbReference type="InterPro" id="IPR036779">
    <property type="entry name" value="LysM_dom_sf"/>
</dbReference>
<keyword evidence="2" id="KW-0812">Transmembrane</keyword>
<accession>A0AAD4MC70</accession>
<name>A0AAD4MC70_9AGAM</name>
<keyword evidence="5" id="KW-1185">Reference proteome</keyword>
<dbReference type="PROSITE" id="PS51782">
    <property type="entry name" value="LYSM"/>
    <property type="match status" value="1"/>
</dbReference>
<protein>
    <recommendedName>
        <fullName evidence="3">LysM domain-containing protein</fullName>
    </recommendedName>
</protein>
<evidence type="ECO:0000259" key="3">
    <source>
        <dbReference type="PROSITE" id="PS51782"/>
    </source>
</evidence>
<evidence type="ECO:0000313" key="4">
    <source>
        <dbReference type="EMBL" id="KAI0307661.1"/>
    </source>
</evidence>
<dbReference type="InterPro" id="IPR018392">
    <property type="entry name" value="LysM"/>
</dbReference>